<dbReference type="AlphaFoldDB" id="A0A1E1M5E0"/>
<dbReference type="EMBL" id="FJVC01000166">
    <property type="protein sequence ID" value="CZT44314.1"/>
    <property type="molecule type" value="Genomic_DNA"/>
</dbReference>
<evidence type="ECO:0000313" key="3">
    <source>
        <dbReference type="Proteomes" id="UP000177625"/>
    </source>
</evidence>
<gene>
    <name evidence="2" type="ORF">RSE6_04467</name>
</gene>
<evidence type="ECO:0000313" key="2">
    <source>
        <dbReference type="EMBL" id="CZT44314.1"/>
    </source>
</evidence>
<feature type="compositionally biased region" description="Basic and acidic residues" evidence="1">
    <location>
        <begin position="58"/>
        <end position="80"/>
    </location>
</feature>
<accession>A0A1E1M5E0</accession>
<organism evidence="2 3">
    <name type="scientific">Rhynchosporium secalis</name>
    <name type="common">Barley scald fungus</name>
    <dbReference type="NCBI Taxonomy" id="38038"/>
    <lineage>
        <taxon>Eukaryota</taxon>
        <taxon>Fungi</taxon>
        <taxon>Dikarya</taxon>
        <taxon>Ascomycota</taxon>
        <taxon>Pezizomycotina</taxon>
        <taxon>Leotiomycetes</taxon>
        <taxon>Helotiales</taxon>
        <taxon>Ploettnerulaceae</taxon>
        <taxon>Rhynchosporium</taxon>
    </lineage>
</organism>
<protein>
    <submittedName>
        <fullName evidence="2">Uncharacterized protein</fullName>
    </submittedName>
</protein>
<keyword evidence="3" id="KW-1185">Reference proteome</keyword>
<name>A0A1E1M5E0_RHYSE</name>
<dbReference type="Proteomes" id="UP000177625">
    <property type="component" value="Unassembled WGS sequence"/>
</dbReference>
<evidence type="ECO:0000256" key="1">
    <source>
        <dbReference type="SAM" id="MobiDB-lite"/>
    </source>
</evidence>
<sequence>MQATSSPNPPYEPVPRSIFQFLSNLFSISVSVVVNVTVTHHEKKDTLTPLPSSSSSSQERELEQEQEHERQSHALEEKKGLSPRPSTTLENS</sequence>
<reference evidence="3" key="1">
    <citation type="submission" date="2016-03" db="EMBL/GenBank/DDBJ databases">
        <authorList>
            <person name="Guldener U."/>
        </authorList>
    </citation>
    <scope>NUCLEOTIDE SEQUENCE [LARGE SCALE GENOMIC DNA]</scope>
</reference>
<feature type="region of interest" description="Disordered" evidence="1">
    <location>
        <begin position="40"/>
        <end position="92"/>
    </location>
</feature>
<proteinExistence type="predicted"/>